<sequence>MTNFTSSEPLLLDVESVSSLPQWLLTPFIIISITETILGIVGNGLVIIVISCIGKSNALHRPYNCFIVNLALSDLVLCLFTMPLNTYRSLNVYMRFPPAFCKLADSFPAINVCVSSLTIVAISIHRYFVVCYPHKKLIGTFLTFFVMIGIWILAIGAASPLFIYSRSSKVYDEVIVEMVVKMTCINLIDKSCEEHYYKMYGRLHVCHESWPQHGDLRLVYTIFMFFLQFILPISIICITYYQVMVKLREHFRYRFLIKRHNIASLRHEISRQRRNNVLLLLIVSSYAISWLPFNISYTVFTYVNRYNNITDNSQTPHEKQANELSKYLPLRFLICMISAITNPFLYGYFNETFKDGLGKIFSLCCQHMSRQKNELHCDQVNIPQSEVTLKNHQNNVLRSKTNFQPVSPNKHSNNGLLNHLSTQLTIDNANHLSSSVECCMSSKPILYYLISTKIYRMAEIRSYKLNRMLIMSLSNLSNQMKL</sequence>
<organism evidence="11 12">
    <name type="scientific">Rotaria magnacalcarata</name>
    <dbReference type="NCBI Taxonomy" id="392030"/>
    <lineage>
        <taxon>Eukaryota</taxon>
        <taxon>Metazoa</taxon>
        <taxon>Spiralia</taxon>
        <taxon>Gnathifera</taxon>
        <taxon>Rotifera</taxon>
        <taxon>Eurotatoria</taxon>
        <taxon>Bdelloidea</taxon>
        <taxon>Philodinida</taxon>
        <taxon>Philodinidae</taxon>
        <taxon>Rotaria</taxon>
    </lineage>
</organism>
<dbReference type="PRINTS" id="PR00237">
    <property type="entry name" value="GPCRRHODOPSN"/>
</dbReference>
<dbReference type="PANTHER" id="PTHR24235:SF12">
    <property type="entry name" value="G-PROTEIN COUPLED RECEPTORS FAMILY 1 PROFILE DOMAIN-CONTAINING PROTEIN"/>
    <property type="match status" value="1"/>
</dbReference>
<dbReference type="SUPFAM" id="SSF81321">
    <property type="entry name" value="Family A G protein-coupled receptor-like"/>
    <property type="match status" value="1"/>
</dbReference>
<dbReference type="Gene3D" id="1.20.1070.10">
    <property type="entry name" value="Rhodopsin 7-helix transmembrane proteins"/>
    <property type="match status" value="1"/>
</dbReference>
<comment type="caution">
    <text evidence="11">The sequence shown here is derived from an EMBL/GenBank/DDBJ whole genome shotgun (WGS) entry which is preliminary data.</text>
</comment>
<reference evidence="11" key="1">
    <citation type="submission" date="2021-02" db="EMBL/GenBank/DDBJ databases">
        <authorList>
            <person name="Nowell W R."/>
        </authorList>
    </citation>
    <scope>NUCLEOTIDE SEQUENCE</scope>
</reference>
<keyword evidence="2 8" id="KW-0812">Transmembrane</keyword>
<feature type="domain" description="G-protein coupled receptors family 1 profile" evidence="10">
    <location>
        <begin position="42"/>
        <end position="346"/>
    </location>
</feature>
<evidence type="ECO:0000256" key="5">
    <source>
        <dbReference type="ARBA" id="ARBA00023136"/>
    </source>
</evidence>
<evidence type="ECO:0000256" key="8">
    <source>
        <dbReference type="RuleBase" id="RU000688"/>
    </source>
</evidence>
<evidence type="ECO:0000256" key="3">
    <source>
        <dbReference type="ARBA" id="ARBA00022989"/>
    </source>
</evidence>
<accession>A0A816P233</accession>
<feature type="transmembrane region" description="Helical" evidence="9">
    <location>
        <begin position="66"/>
        <end position="87"/>
    </location>
</feature>
<evidence type="ECO:0000256" key="9">
    <source>
        <dbReference type="SAM" id="Phobius"/>
    </source>
</evidence>
<dbReference type="PROSITE" id="PS00237">
    <property type="entry name" value="G_PROTEIN_RECEP_F1_1"/>
    <property type="match status" value="1"/>
</dbReference>
<keyword evidence="6 8" id="KW-0675">Receptor</keyword>
<keyword evidence="4 8" id="KW-0297">G-protein coupled receptor</keyword>
<keyword evidence="7 8" id="KW-0807">Transducer</keyword>
<evidence type="ECO:0000313" key="11">
    <source>
        <dbReference type="EMBL" id="CAF2043115.1"/>
    </source>
</evidence>
<dbReference type="AlphaFoldDB" id="A0A816P233"/>
<comment type="subcellular location">
    <subcellularLocation>
        <location evidence="1">Membrane</location>
        <topology evidence="1">Multi-pass membrane protein</topology>
    </subcellularLocation>
</comment>
<feature type="transmembrane region" description="Helical" evidence="9">
    <location>
        <begin position="107"/>
        <end position="129"/>
    </location>
</feature>
<evidence type="ECO:0000256" key="6">
    <source>
        <dbReference type="ARBA" id="ARBA00023170"/>
    </source>
</evidence>
<dbReference type="PANTHER" id="PTHR24235">
    <property type="entry name" value="NEUROPEPTIDE Y RECEPTOR"/>
    <property type="match status" value="1"/>
</dbReference>
<dbReference type="PROSITE" id="PS50262">
    <property type="entry name" value="G_PROTEIN_RECEP_F1_2"/>
    <property type="match status" value="1"/>
</dbReference>
<evidence type="ECO:0000256" key="7">
    <source>
        <dbReference type="ARBA" id="ARBA00023224"/>
    </source>
</evidence>
<dbReference type="InterPro" id="IPR017452">
    <property type="entry name" value="GPCR_Rhodpsn_7TM"/>
</dbReference>
<proteinExistence type="inferred from homology"/>
<evidence type="ECO:0000256" key="4">
    <source>
        <dbReference type="ARBA" id="ARBA00023040"/>
    </source>
</evidence>
<dbReference type="Proteomes" id="UP000663887">
    <property type="component" value="Unassembled WGS sequence"/>
</dbReference>
<evidence type="ECO:0000256" key="2">
    <source>
        <dbReference type="ARBA" id="ARBA00022692"/>
    </source>
</evidence>
<evidence type="ECO:0000256" key="1">
    <source>
        <dbReference type="ARBA" id="ARBA00004141"/>
    </source>
</evidence>
<feature type="transmembrane region" description="Helical" evidence="9">
    <location>
        <begin position="28"/>
        <end position="54"/>
    </location>
</feature>
<dbReference type="Pfam" id="PF00001">
    <property type="entry name" value="7tm_1"/>
    <property type="match status" value="1"/>
</dbReference>
<feature type="transmembrane region" description="Helical" evidence="9">
    <location>
        <begin position="218"/>
        <end position="243"/>
    </location>
</feature>
<keyword evidence="3 9" id="KW-1133">Transmembrane helix</keyword>
<name>A0A816P233_9BILA</name>
<keyword evidence="5 9" id="KW-0472">Membrane</keyword>
<feature type="transmembrane region" description="Helical" evidence="9">
    <location>
        <begin position="141"/>
        <end position="163"/>
    </location>
</feature>
<feature type="transmembrane region" description="Helical" evidence="9">
    <location>
        <begin position="277"/>
        <end position="300"/>
    </location>
</feature>
<gene>
    <name evidence="11" type="ORF">XDN619_LOCUS7089</name>
</gene>
<dbReference type="EMBL" id="CAJNRG010002072">
    <property type="protein sequence ID" value="CAF2043115.1"/>
    <property type="molecule type" value="Genomic_DNA"/>
</dbReference>
<dbReference type="GO" id="GO:0016020">
    <property type="term" value="C:membrane"/>
    <property type="evidence" value="ECO:0007669"/>
    <property type="project" value="UniProtKB-SubCell"/>
</dbReference>
<dbReference type="InterPro" id="IPR000276">
    <property type="entry name" value="GPCR_Rhodpsn"/>
</dbReference>
<evidence type="ECO:0000313" key="12">
    <source>
        <dbReference type="Proteomes" id="UP000663887"/>
    </source>
</evidence>
<feature type="transmembrane region" description="Helical" evidence="9">
    <location>
        <begin position="330"/>
        <end position="349"/>
    </location>
</feature>
<comment type="similarity">
    <text evidence="8">Belongs to the G-protein coupled receptor 1 family.</text>
</comment>
<protein>
    <recommendedName>
        <fullName evidence="10">G-protein coupled receptors family 1 profile domain-containing protein</fullName>
    </recommendedName>
</protein>
<evidence type="ECO:0000259" key="10">
    <source>
        <dbReference type="PROSITE" id="PS50262"/>
    </source>
</evidence>
<dbReference type="GO" id="GO:0004930">
    <property type="term" value="F:G protein-coupled receptor activity"/>
    <property type="evidence" value="ECO:0007669"/>
    <property type="project" value="UniProtKB-KW"/>
</dbReference>